<keyword evidence="10" id="KW-0234">DNA repair</keyword>
<evidence type="ECO:0000256" key="9">
    <source>
        <dbReference type="ARBA" id="ARBA00023125"/>
    </source>
</evidence>
<dbReference type="InParanoid" id="A0A6I9QW58"/>
<evidence type="ECO:0000256" key="11">
    <source>
        <dbReference type="SAM" id="MobiDB-lite"/>
    </source>
</evidence>
<dbReference type="Pfam" id="PF13481">
    <property type="entry name" value="AAA_25"/>
    <property type="match status" value="1"/>
</dbReference>
<dbReference type="FunFam" id="3.40.50.300:FF:002364">
    <property type="entry name" value="DNA repair protein RadA"/>
    <property type="match status" value="1"/>
</dbReference>
<dbReference type="GO" id="GO:0140664">
    <property type="term" value="F:ATP-dependent DNA damage sensor activity"/>
    <property type="evidence" value="ECO:0007669"/>
    <property type="project" value="InterPro"/>
</dbReference>
<dbReference type="Pfam" id="PF13541">
    <property type="entry name" value="ChlI"/>
    <property type="match status" value="1"/>
</dbReference>
<dbReference type="PRINTS" id="PR01874">
    <property type="entry name" value="DNAREPAIRADA"/>
</dbReference>
<sequence length="701" mass="76849">MLKPHRQLHQILTMRALCSLLHHKNLLSLSTAKSLSNSGFLFPNPKEKSSSFHRSIYSVRRFVHDGNRSWEEEYTVSSSFGDPGESPRAWTSYDPFTDQLESRGDGASDQEEESTARFRAGKSAKKTFSAKERYSEGVSNEREDGPGVRTFFDPLEEQLVTRVAEEDDSPEEKRSKTEKVVQKRVLKKEKKSEEDSSEGDERNRVSLGSSSQSWSSIVRRRMGKAKASWLCDNCGAKYGQWWGTCPSCQTMGSVKNFLEPELNRSRGTEVSEAAVRSWLLQQPSQLTPKSLADVNAGRNESEWRIPLSGHFGMEVARVLGGGIVPGSLVLVGGDPGVGKSTLLLQIAAIVAQGCIFKGPAPVVYVSGEESIEQIGNRAYRMGITTEDLYLYSSTDIEDILHKIQKLSPQALIVDSIQTVYLSGIAGSAGNVMQVKECTSALLRFAKQTNIPVLLIGHVTKSGDIAGPRILEHIVDAVLYMEGERYSSYRLLRSVKNRFGSTDELGVFEMSESGLQVVSNPSEMFLSEHNFDSEILAGLAVAVIVDGSRAFLVEIQALCVSGSSVTRHVNGLQENRAGMIISVLMKQAGLKLQDNAIFINVVSGFKLTETAGDLAVAAAICSSFMEFPIPHDIAFIGEIGLGGELRTVPRMDKRVIAVAKLGYKKCIIPKAAEKLLSALDLDILILGCRNLKEVINVVFQAN</sequence>
<organism evidence="13 14">
    <name type="scientific">Elaeis guineensis var. tenera</name>
    <name type="common">Oil palm</name>
    <dbReference type="NCBI Taxonomy" id="51953"/>
    <lineage>
        <taxon>Eukaryota</taxon>
        <taxon>Viridiplantae</taxon>
        <taxon>Streptophyta</taxon>
        <taxon>Embryophyta</taxon>
        <taxon>Tracheophyta</taxon>
        <taxon>Spermatophyta</taxon>
        <taxon>Magnoliopsida</taxon>
        <taxon>Liliopsida</taxon>
        <taxon>Arecaceae</taxon>
        <taxon>Arecoideae</taxon>
        <taxon>Cocoseae</taxon>
        <taxon>Elaeidinae</taxon>
        <taxon>Elaeis</taxon>
    </lineage>
</organism>
<feature type="compositionally biased region" description="Basic and acidic residues" evidence="11">
    <location>
        <begin position="129"/>
        <end position="146"/>
    </location>
</feature>
<dbReference type="Gene3D" id="3.30.230.10">
    <property type="match status" value="1"/>
</dbReference>
<dbReference type="InterPro" id="IPR004504">
    <property type="entry name" value="DNA_repair_RadA"/>
</dbReference>
<dbReference type="InterPro" id="IPR041166">
    <property type="entry name" value="Rubredoxin_2"/>
</dbReference>
<dbReference type="NCBIfam" id="TIGR00416">
    <property type="entry name" value="sms"/>
    <property type="match status" value="1"/>
</dbReference>
<dbReference type="SUPFAM" id="SSF54211">
    <property type="entry name" value="Ribosomal protein S5 domain 2-like"/>
    <property type="match status" value="1"/>
</dbReference>
<dbReference type="GO" id="GO:0016787">
    <property type="term" value="F:hydrolase activity"/>
    <property type="evidence" value="ECO:0007669"/>
    <property type="project" value="UniProtKB-KW"/>
</dbReference>
<dbReference type="OrthoDB" id="41505at2759"/>
<name>A0A6I9QW58_ELAGV</name>
<dbReference type="Pfam" id="PF18073">
    <property type="entry name" value="Zn_ribbon_LapB"/>
    <property type="match status" value="1"/>
</dbReference>
<protein>
    <submittedName>
        <fullName evidence="14">Uncharacterized protein LOC105040500</fullName>
    </submittedName>
</protein>
<feature type="compositionally biased region" description="Basic and acidic residues" evidence="11">
    <location>
        <begin position="171"/>
        <end position="181"/>
    </location>
</feature>
<dbReference type="SUPFAM" id="SSF52540">
    <property type="entry name" value="P-loop containing nucleoside triphosphate hydrolases"/>
    <property type="match status" value="1"/>
</dbReference>
<evidence type="ECO:0000256" key="3">
    <source>
        <dbReference type="ARBA" id="ARBA00022763"/>
    </source>
</evidence>
<dbReference type="InterPro" id="IPR014721">
    <property type="entry name" value="Ribsml_uS5_D2-typ_fold_subgr"/>
</dbReference>
<keyword evidence="7" id="KW-0067">ATP-binding</keyword>
<dbReference type="GO" id="GO:0008270">
    <property type="term" value="F:zinc ion binding"/>
    <property type="evidence" value="ECO:0007669"/>
    <property type="project" value="UniProtKB-KW"/>
</dbReference>
<dbReference type="GO" id="GO:0000725">
    <property type="term" value="P:recombinational repair"/>
    <property type="evidence" value="ECO:0007669"/>
    <property type="project" value="TreeGrafter"/>
</dbReference>
<keyword evidence="1" id="KW-0479">Metal-binding</keyword>
<evidence type="ECO:0000256" key="6">
    <source>
        <dbReference type="ARBA" id="ARBA00022833"/>
    </source>
</evidence>
<dbReference type="PANTHER" id="PTHR32472">
    <property type="entry name" value="DNA REPAIR PROTEIN RADA"/>
    <property type="match status" value="1"/>
</dbReference>
<evidence type="ECO:0000256" key="10">
    <source>
        <dbReference type="ARBA" id="ARBA00023204"/>
    </source>
</evidence>
<dbReference type="FunCoup" id="A0A6I9QW58">
    <property type="interactions" value="70"/>
</dbReference>
<keyword evidence="6" id="KW-0862">Zinc</keyword>
<feature type="region of interest" description="Disordered" evidence="11">
    <location>
        <begin position="74"/>
        <end position="210"/>
    </location>
</feature>
<dbReference type="Gene3D" id="3.40.50.300">
    <property type="entry name" value="P-loop containing nucleotide triphosphate hydrolases"/>
    <property type="match status" value="1"/>
</dbReference>
<dbReference type="GO" id="GO:0005524">
    <property type="term" value="F:ATP binding"/>
    <property type="evidence" value="ECO:0007669"/>
    <property type="project" value="UniProtKB-KW"/>
</dbReference>
<dbReference type="RefSeq" id="XP_010915351.1">
    <property type="nucleotide sequence ID" value="XM_010917049.3"/>
</dbReference>
<dbReference type="GO" id="GO:0003684">
    <property type="term" value="F:damaged DNA binding"/>
    <property type="evidence" value="ECO:0007669"/>
    <property type="project" value="InterPro"/>
</dbReference>
<keyword evidence="3" id="KW-0227">DNA damage</keyword>
<evidence type="ECO:0000256" key="7">
    <source>
        <dbReference type="ARBA" id="ARBA00022840"/>
    </source>
</evidence>
<evidence type="ECO:0000256" key="8">
    <source>
        <dbReference type="ARBA" id="ARBA00023016"/>
    </source>
</evidence>
<evidence type="ECO:0000256" key="2">
    <source>
        <dbReference type="ARBA" id="ARBA00022741"/>
    </source>
</evidence>
<evidence type="ECO:0000256" key="4">
    <source>
        <dbReference type="ARBA" id="ARBA00022771"/>
    </source>
</evidence>
<dbReference type="PANTHER" id="PTHR32472:SF10">
    <property type="entry name" value="DNA REPAIR PROTEIN RADA-LIKE PROTEIN"/>
    <property type="match status" value="1"/>
</dbReference>
<dbReference type="InterPro" id="IPR020568">
    <property type="entry name" value="Ribosomal_Su5_D2-typ_SF"/>
</dbReference>
<accession>A0A6I9QW58</accession>
<evidence type="ECO:0000256" key="1">
    <source>
        <dbReference type="ARBA" id="ARBA00022723"/>
    </source>
</evidence>
<dbReference type="Proteomes" id="UP000504607">
    <property type="component" value="Chromosome 3"/>
</dbReference>
<dbReference type="AlphaFoldDB" id="A0A6I9QW58"/>
<keyword evidence="9" id="KW-0238">DNA-binding</keyword>
<feature type="domain" description="RecA family profile 1" evidence="12">
    <location>
        <begin position="304"/>
        <end position="458"/>
    </location>
</feature>
<dbReference type="CDD" id="cd01121">
    <property type="entry name" value="RadA_SMS_N"/>
    <property type="match status" value="1"/>
</dbReference>
<dbReference type="InterPro" id="IPR003593">
    <property type="entry name" value="AAA+_ATPase"/>
</dbReference>
<gene>
    <name evidence="14" type="primary">LOC105040500</name>
</gene>
<evidence type="ECO:0000313" key="13">
    <source>
        <dbReference type="Proteomes" id="UP000504607"/>
    </source>
</evidence>
<dbReference type="InterPro" id="IPR020588">
    <property type="entry name" value="RecA_ATP-bd"/>
</dbReference>
<evidence type="ECO:0000313" key="14">
    <source>
        <dbReference type="RefSeq" id="XP_010915351.1"/>
    </source>
</evidence>
<dbReference type="SMART" id="SM00382">
    <property type="entry name" value="AAA"/>
    <property type="match status" value="1"/>
</dbReference>
<keyword evidence="5" id="KW-0378">Hydrolase</keyword>
<proteinExistence type="predicted"/>
<keyword evidence="2" id="KW-0547">Nucleotide-binding</keyword>
<evidence type="ECO:0000259" key="12">
    <source>
        <dbReference type="PROSITE" id="PS50162"/>
    </source>
</evidence>
<feature type="compositionally biased region" description="Basic and acidic residues" evidence="11">
    <location>
        <begin position="190"/>
        <end position="204"/>
    </location>
</feature>
<keyword evidence="4" id="KW-0863">Zinc-finger</keyword>
<dbReference type="InterPro" id="IPR027417">
    <property type="entry name" value="P-loop_NTPase"/>
</dbReference>
<keyword evidence="13" id="KW-1185">Reference proteome</keyword>
<evidence type="ECO:0000256" key="5">
    <source>
        <dbReference type="ARBA" id="ARBA00022801"/>
    </source>
</evidence>
<reference evidence="14" key="1">
    <citation type="submission" date="2025-08" db="UniProtKB">
        <authorList>
            <consortium name="RefSeq"/>
        </authorList>
    </citation>
    <scope>IDENTIFICATION</scope>
</reference>
<dbReference type="FunFam" id="3.30.230.10:FF:000053">
    <property type="entry name" value="DNA repair protein radA isogeny"/>
    <property type="match status" value="1"/>
</dbReference>
<dbReference type="PROSITE" id="PS50162">
    <property type="entry name" value="RECA_2"/>
    <property type="match status" value="1"/>
</dbReference>
<keyword evidence="8" id="KW-0346">Stress response</keyword>